<comment type="caution">
    <text evidence="8">Lacks conserved residue(s) required for the propagation of feature annotation.</text>
</comment>
<keyword evidence="2 10" id="KW-0812">Transmembrane</keyword>
<dbReference type="Pfam" id="PF00530">
    <property type="entry name" value="SRCR"/>
    <property type="match status" value="1"/>
</dbReference>
<dbReference type="PRINTS" id="PR00258">
    <property type="entry name" value="SPERACTRCPTR"/>
</dbReference>
<reference evidence="12" key="2">
    <citation type="submission" date="2025-09" db="UniProtKB">
        <authorList>
            <consortium name="Ensembl"/>
        </authorList>
    </citation>
    <scope>IDENTIFICATION</scope>
</reference>
<dbReference type="PANTHER" id="PTHR48071">
    <property type="entry name" value="SRCR DOMAIN-CONTAINING PROTEIN"/>
    <property type="match status" value="1"/>
</dbReference>
<dbReference type="AlphaFoldDB" id="A0A2K5S0D0"/>
<keyword evidence="5 10" id="KW-0472">Membrane</keyword>
<evidence type="ECO:0000256" key="6">
    <source>
        <dbReference type="ARBA" id="ARBA00023157"/>
    </source>
</evidence>
<dbReference type="InterPro" id="IPR008160">
    <property type="entry name" value="Collagen"/>
</dbReference>
<dbReference type="InterPro" id="IPR001190">
    <property type="entry name" value="SRCR"/>
</dbReference>
<dbReference type="PROSITE" id="PS50287">
    <property type="entry name" value="SRCR_2"/>
    <property type="match status" value="1"/>
</dbReference>
<dbReference type="GO" id="GO:0005886">
    <property type="term" value="C:plasma membrane"/>
    <property type="evidence" value="ECO:0007669"/>
    <property type="project" value="TreeGrafter"/>
</dbReference>
<keyword evidence="6" id="KW-1015">Disulfide bond</keyword>
<evidence type="ECO:0000256" key="3">
    <source>
        <dbReference type="ARBA" id="ARBA00022968"/>
    </source>
</evidence>
<evidence type="ECO:0000256" key="4">
    <source>
        <dbReference type="ARBA" id="ARBA00022989"/>
    </source>
</evidence>
<dbReference type="PRINTS" id="PR01408">
    <property type="entry name" value="MACSCAVRCPTR"/>
</dbReference>
<evidence type="ECO:0000256" key="1">
    <source>
        <dbReference type="ARBA" id="ARBA00004606"/>
    </source>
</evidence>
<dbReference type="GO" id="GO:0005044">
    <property type="term" value="F:scavenger receptor activity"/>
    <property type="evidence" value="ECO:0007669"/>
    <property type="project" value="InterPro"/>
</dbReference>
<evidence type="ECO:0000259" key="11">
    <source>
        <dbReference type="PROSITE" id="PS50287"/>
    </source>
</evidence>
<dbReference type="GeneTree" id="ENSGT00950000183074"/>
<dbReference type="OMA" id="DDHWEIR"/>
<feature type="domain" description="SRCR" evidence="11">
    <location>
        <begin position="372"/>
        <end position="422"/>
    </location>
</feature>
<dbReference type="PROSITE" id="PS00420">
    <property type="entry name" value="SRCR_1"/>
    <property type="match status" value="1"/>
</dbReference>
<dbReference type="SUPFAM" id="SSF56487">
    <property type="entry name" value="SRCR-like"/>
    <property type="match status" value="1"/>
</dbReference>
<dbReference type="GO" id="GO:0006898">
    <property type="term" value="P:receptor-mediated endocytosis"/>
    <property type="evidence" value="ECO:0007669"/>
    <property type="project" value="InterPro"/>
</dbReference>
<evidence type="ECO:0000256" key="2">
    <source>
        <dbReference type="ARBA" id="ARBA00022692"/>
    </source>
</evidence>
<keyword evidence="7" id="KW-0675">Receptor</keyword>
<accession>A0A2K5S0D0</accession>
<comment type="subcellular location">
    <subcellularLocation>
        <location evidence="1">Membrane</location>
        <topology evidence="1">Single-pass type II membrane protein</topology>
    </subcellularLocation>
</comment>
<dbReference type="Pfam" id="PF03523">
    <property type="entry name" value="Macscav_rec"/>
    <property type="match status" value="1"/>
</dbReference>
<sequence>MYYFTLTTSCGINMFFHLFHRSMEQWDGFRDQQEDTDSCSESVKFDAHSMTALLPPNPKNSASLQEKLKSFKAALIALYLLVFAVLIPLIGIVAAQLLKWETKNCSVGSTNVNDTTQNLMGKGNDSEEEMRFQELFVEHMSNMERRIQHISDVEANLVESEHFQNFSLIVDQRFNDVLLQLRTLFSSVQGHENAIDEISKSLISLNTTLLDLQFNIEKLNGKMQESTFKQQEEISKLERRVYNVSAEIMAMKEEQVHLEQEIRGEVKVLNNITNDLRLKDWEHSQTLRNITLIQGPPGPPGEKGDRGPSGESGPRGFPGPIGTPGLKGDRGAIGFPGSRGFPGHTGRPGNSGPKGQKGEKGSGNTLAPFKKVRLVGGSGPHEGRVEIFHSGQWGTVCDDRWEVRVGQVVCRSLGYPGVQAVY</sequence>
<dbReference type="Ensembl" id="ENSCCAT00000051619.1">
    <property type="protein sequence ID" value="ENSCCAP00000033847.1"/>
    <property type="gene ID" value="ENSCCAG00000034933.1"/>
</dbReference>
<dbReference type="GO" id="GO:0031638">
    <property type="term" value="P:zymogen activation"/>
    <property type="evidence" value="ECO:0007669"/>
    <property type="project" value="TreeGrafter"/>
</dbReference>
<keyword evidence="3" id="KW-0735">Signal-anchor</keyword>
<keyword evidence="4 10" id="KW-1133">Transmembrane helix</keyword>
<evidence type="ECO:0000256" key="7">
    <source>
        <dbReference type="ARBA" id="ARBA00023170"/>
    </source>
</evidence>
<dbReference type="InterPro" id="IPR003543">
    <property type="entry name" value="SR-AI/II"/>
</dbReference>
<evidence type="ECO:0000256" key="8">
    <source>
        <dbReference type="PROSITE-ProRule" id="PRU00196"/>
    </source>
</evidence>
<dbReference type="Gene3D" id="3.10.250.10">
    <property type="entry name" value="SRCR-like domain"/>
    <property type="match status" value="1"/>
</dbReference>
<gene>
    <name evidence="12" type="primary">MSR1</name>
</gene>
<evidence type="ECO:0000256" key="10">
    <source>
        <dbReference type="SAM" id="Phobius"/>
    </source>
</evidence>
<dbReference type="GO" id="GO:0004252">
    <property type="term" value="F:serine-type endopeptidase activity"/>
    <property type="evidence" value="ECO:0007669"/>
    <property type="project" value="TreeGrafter"/>
</dbReference>
<evidence type="ECO:0000313" key="13">
    <source>
        <dbReference type="Proteomes" id="UP000233040"/>
    </source>
</evidence>
<dbReference type="Pfam" id="PF01391">
    <property type="entry name" value="Collagen"/>
    <property type="match status" value="1"/>
</dbReference>
<dbReference type="InterPro" id="IPR036772">
    <property type="entry name" value="SRCR-like_dom_sf"/>
</dbReference>
<keyword evidence="13" id="KW-1185">Reference proteome</keyword>
<feature type="transmembrane region" description="Helical" evidence="10">
    <location>
        <begin position="73"/>
        <end position="98"/>
    </location>
</feature>
<dbReference type="SMART" id="SM00202">
    <property type="entry name" value="SR"/>
    <property type="match status" value="1"/>
</dbReference>
<dbReference type="Proteomes" id="UP000233040">
    <property type="component" value="Unassembled WGS sequence"/>
</dbReference>
<dbReference type="STRING" id="9516.ENSCCAP00000033847"/>
<organism evidence="12 13">
    <name type="scientific">Cebus imitator</name>
    <name type="common">Panamanian white-faced capuchin</name>
    <name type="synonym">Cebus capucinus imitator</name>
    <dbReference type="NCBI Taxonomy" id="2715852"/>
    <lineage>
        <taxon>Eukaryota</taxon>
        <taxon>Metazoa</taxon>
        <taxon>Chordata</taxon>
        <taxon>Craniata</taxon>
        <taxon>Vertebrata</taxon>
        <taxon>Euteleostomi</taxon>
        <taxon>Mammalia</taxon>
        <taxon>Eutheria</taxon>
        <taxon>Euarchontoglires</taxon>
        <taxon>Primates</taxon>
        <taxon>Haplorrhini</taxon>
        <taxon>Platyrrhini</taxon>
        <taxon>Cebidae</taxon>
        <taxon>Cebinae</taxon>
        <taxon>Cebus</taxon>
    </lineage>
</organism>
<feature type="region of interest" description="Disordered" evidence="9">
    <location>
        <begin position="289"/>
        <end position="366"/>
    </location>
</feature>
<evidence type="ECO:0000256" key="5">
    <source>
        <dbReference type="ARBA" id="ARBA00023136"/>
    </source>
</evidence>
<name>A0A2K5S0D0_CEBIM</name>
<reference evidence="12" key="1">
    <citation type="submission" date="2025-08" db="UniProtKB">
        <authorList>
            <consortium name="Ensembl"/>
        </authorList>
    </citation>
    <scope>IDENTIFICATION</scope>
</reference>
<proteinExistence type="predicted"/>
<evidence type="ECO:0000256" key="9">
    <source>
        <dbReference type="SAM" id="MobiDB-lite"/>
    </source>
</evidence>
<protein>
    <submittedName>
        <fullName evidence="12">Macrophage scavenger receptor 1</fullName>
    </submittedName>
</protein>
<evidence type="ECO:0000313" key="12">
    <source>
        <dbReference type="Ensembl" id="ENSCCAP00000033847.1"/>
    </source>
</evidence>
<dbReference type="PANTHER" id="PTHR48071:SF16">
    <property type="entry name" value="MACROPHAGE SCAVENGER RECEPTOR TYPES I AND II"/>
    <property type="match status" value="1"/>
</dbReference>